<evidence type="ECO:0000256" key="5">
    <source>
        <dbReference type="SAM" id="SignalP"/>
    </source>
</evidence>
<evidence type="ECO:0000256" key="2">
    <source>
        <dbReference type="ARBA" id="ARBA00022448"/>
    </source>
</evidence>
<dbReference type="PANTHER" id="PTHR30061">
    <property type="entry name" value="MALTOSE-BINDING PERIPLASMIC PROTEIN"/>
    <property type="match status" value="1"/>
</dbReference>
<protein>
    <submittedName>
        <fullName evidence="6">Sugar ABC transporter substrate-binding protein</fullName>
    </submittedName>
</protein>
<feature type="signal peptide" evidence="5">
    <location>
        <begin position="1"/>
        <end position="26"/>
    </location>
</feature>
<organism evidence="6">
    <name type="scientific">Microvirga ossetica</name>
    <dbReference type="NCBI Taxonomy" id="1882682"/>
    <lineage>
        <taxon>Bacteria</taxon>
        <taxon>Pseudomonadati</taxon>
        <taxon>Pseudomonadota</taxon>
        <taxon>Alphaproteobacteria</taxon>
        <taxon>Hyphomicrobiales</taxon>
        <taxon>Methylobacteriaceae</taxon>
        <taxon>Microvirga</taxon>
    </lineage>
</organism>
<comment type="similarity">
    <text evidence="1">Belongs to the bacterial solute-binding protein 1 family.</text>
</comment>
<dbReference type="OrthoDB" id="9805950at2"/>
<dbReference type="EMBL" id="CP016617">
    <property type="protein sequence ID" value="ANY82328.1"/>
    <property type="molecule type" value="Genomic_DNA"/>
</dbReference>
<gene>
    <name evidence="6" type="ORF">BB934_28845</name>
</gene>
<dbReference type="RefSeq" id="WP_099513441.1">
    <property type="nucleotide sequence ID" value="NZ_CP016617.1"/>
</dbReference>
<dbReference type="Gene3D" id="3.40.190.10">
    <property type="entry name" value="Periplasmic binding protein-like II"/>
    <property type="match status" value="2"/>
</dbReference>
<dbReference type="GO" id="GO:1901982">
    <property type="term" value="F:maltose binding"/>
    <property type="evidence" value="ECO:0007669"/>
    <property type="project" value="TreeGrafter"/>
</dbReference>
<evidence type="ECO:0000256" key="4">
    <source>
        <dbReference type="ARBA" id="ARBA00022764"/>
    </source>
</evidence>
<evidence type="ECO:0000256" key="1">
    <source>
        <dbReference type="ARBA" id="ARBA00008520"/>
    </source>
</evidence>
<geneLocation type="plasmid" evidence="6">
    <name>unnamed1</name>
</geneLocation>
<reference evidence="6" key="1">
    <citation type="submission" date="2016-07" db="EMBL/GenBank/DDBJ databases">
        <title>Microvirga ossetica sp. nov. a new species of rhizobia isolated from root nodules of the legume species Vicia alpestris Steven originated from North Ossetia region in the Caucasus.</title>
        <authorList>
            <person name="Safronova V.I."/>
            <person name="Kuznetsova I.G."/>
            <person name="Sazanova A.L."/>
            <person name="Belimov A."/>
            <person name="Andronov E."/>
            <person name="Osledkin Y.S."/>
            <person name="Onishchuk O.P."/>
            <person name="Kurchak O.N."/>
            <person name="Shaposhnikov A.I."/>
            <person name="Willems A."/>
            <person name="Tikhonovich I.A."/>
        </authorList>
    </citation>
    <scope>NUCLEOTIDE SEQUENCE [LARGE SCALE GENOMIC DNA]</scope>
    <source>
        <strain evidence="6">V5/3M</strain>
        <plasmid evidence="6">unnamed1</plasmid>
    </source>
</reference>
<dbReference type="GO" id="GO:0015768">
    <property type="term" value="P:maltose transport"/>
    <property type="evidence" value="ECO:0007669"/>
    <property type="project" value="TreeGrafter"/>
</dbReference>
<dbReference type="Pfam" id="PF01547">
    <property type="entry name" value="SBP_bac_1"/>
    <property type="match status" value="1"/>
</dbReference>
<keyword evidence="2" id="KW-0813">Transport</keyword>
<sequence>MKSLKLAGFLALSVLSSVATTTIARAGDVVWWAPNWGEERARTLAQKFMAANPGTNIKIEVTVSNGLPERVLTAMRSGTAPDIIEVQHGWVNGYAQGDLIIPLDDTIQDKQDYVKAAIDYVSWNGKVWAIPYRIETHGVIYNKDHFREAGLDPEKPPKTWDELTAAAKALTKNGRSGFGITGGGEVGNTIFRSLPFIWMNGGDIISADMTKAVVNSPEAVKAVEFYTNFYKQGFAPKSTLENDGLALRRLFIAGAVSAYQSGQFDLPAIHKENSTIKLGAMMIPAPAGKQTAAILGGWSYVIPKSAKNQAEAKKFVQFLNTTEYQAYYTDTFPARTSAIKLPRFEDPMLKPFAEMLPYGRPVPVHKNWVKIVQAYFDGIQRILLGDQTVQKAMDEANDEIQALLK</sequence>
<evidence type="ECO:0000256" key="3">
    <source>
        <dbReference type="ARBA" id="ARBA00022729"/>
    </source>
</evidence>
<dbReference type="CDD" id="cd13585">
    <property type="entry name" value="PBP2_TMBP_like"/>
    <property type="match status" value="1"/>
</dbReference>
<accession>A0A1B2EQT9</accession>
<dbReference type="AlphaFoldDB" id="A0A1B2EQT9"/>
<keyword evidence="3 5" id="KW-0732">Signal</keyword>
<name>A0A1B2EQT9_9HYPH</name>
<feature type="chain" id="PRO_5008536411" evidence="5">
    <location>
        <begin position="27"/>
        <end position="405"/>
    </location>
</feature>
<dbReference type="InterPro" id="IPR006059">
    <property type="entry name" value="SBP"/>
</dbReference>
<evidence type="ECO:0000313" key="6">
    <source>
        <dbReference type="EMBL" id="ANY82328.1"/>
    </source>
</evidence>
<proteinExistence type="inferred from homology"/>
<dbReference type="KEGG" id="moc:BB934_28845"/>
<keyword evidence="4" id="KW-0574">Periplasm</keyword>
<dbReference type="GO" id="GO:0055052">
    <property type="term" value="C:ATP-binding cassette (ABC) transporter complex, substrate-binding subunit-containing"/>
    <property type="evidence" value="ECO:0007669"/>
    <property type="project" value="TreeGrafter"/>
</dbReference>
<dbReference type="PANTHER" id="PTHR30061:SF50">
    <property type="entry name" value="MALTOSE_MALTODEXTRIN-BINDING PERIPLASMIC PROTEIN"/>
    <property type="match status" value="1"/>
</dbReference>
<dbReference type="GO" id="GO:0042956">
    <property type="term" value="P:maltodextrin transmembrane transport"/>
    <property type="evidence" value="ECO:0007669"/>
    <property type="project" value="TreeGrafter"/>
</dbReference>
<dbReference type="SUPFAM" id="SSF53850">
    <property type="entry name" value="Periplasmic binding protein-like II"/>
    <property type="match status" value="1"/>
</dbReference>
<keyword evidence="6" id="KW-0614">Plasmid</keyword>